<evidence type="ECO:0000313" key="1">
    <source>
        <dbReference type="EMBL" id="ETJ19356.1"/>
    </source>
</evidence>
<dbReference type="EMBL" id="AZMM01018527">
    <property type="protein sequence ID" value="ETJ19356.1"/>
    <property type="molecule type" value="Genomic_DNA"/>
</dbReference>
<proteinExistence type="predicted"/>
<organism evidence="1">
    <name type="scientific">human gut metagenome</name>
    <dbReference type="NCBI Taxonomy" id="408170"/>
    <lineage>
        <taxon>unclassified sequences</taxon>
        <taxon>metagenomes</taxon>
        <taxon>organismal metagenomes</taxon>
    </lineage>
</organism>
<dbReference type="AlphaFoldDB" id="W1WN76"/>
<name>W1WN76_9ZZZZ</name>
<protein>
    <submittedName>
        <fullName evidence="1">Uncharacterized protein</fullName>
    </submittedName>
</protein>
<gene>
    <name evidence="1" type="ORF">Q604_UNBC18527G0001</name>
</gene>
<feature type="non-terminal residue" evidence="1">
    <location>
        <position position="105"/>
    </location>
</feature>
<sequence length="105" mass="11831">MVVQIVEVRLEDPGNSHGFPARTADCRDDLAHREHDSTKLHQLLAQPIHPQLHFLGVNRVVEELILDELHDVVQVLDDVEMTVDEDVENGMDDAHRAVRDQIGVG</sequence>
<reference evidence="1" key="1">
    <citation type="submission" date="2013-12" db="EMBL/GenBank/DDBJ databases">
        <title>A Varibaculum cambriense genome reconstructed from a premature infant gut community with otherwise low bacterial novelty that shifts toward anaerobic metabolism during the third week of life.</title>
        <authorList>
            <person name="Brown C.T."/>
            <person name="Sharon I."/>
            <person name="Thomas B.C."/>
            <person name="Castelle C.J."/>
            <person name="Morowitz M.J."/>
            <person name="Banfield J.F."/>
        </authorList>
    </citation>
    <scope>NUCLEOTIDE SEQUENCE</scope>
</reference>
<comment type="caution">
    <text evidence="1">The sequence shown here is derived from an EMBL/GenBank/DDBJ whole genome shotgun (WGS) entry which is preliminary data.</text>
</comment>
<accession>W1WN76</accession>